<comment type="subcellular location">
    <subcellularLocation>
        <location evidence="1">Cell inner membrane</location>
        <topology evidence="1">Multi-pass membrane protein</topology>
    </subcellularLocation>
</comment>
<dbReference type="PANTHER" id="PTHR39342:SF1">
    <property type="entry name" value="UPF0283 MEMBRANE PROTEIN YCJF"/>
    <property type="match status" value="1"/>
</dbReference>
<dbReference type="InterPro" id="IPR021147">
    <property type="entry name" value="DUF697"/>
</dbReference>
<dbReference type="OrthoDB" id="7375147at2"/>
<proteinExistence type="inferred from homology"/>
<evidence type="ECO:0000256" key="2">
    <source>
        <dbReference type="ARBA" id="ARBA00008255"/>
    </source>
</evidence>
<feature type="transmembrane region" description="Helical" evidence="8">
    <location>
        <begin position="239"/>
        <end position="260"/>
    </location>
</feature>
<dbReference type="AlphaFoldDB" id="A0A512NJY2"/>
<dbReference type="GO" id="GO:0005886">
    <property type="term" value="C:plasma membrane"/>
    <property type="evidence" value="ECO:0007669"/>
    <property type="project" value="UniProtKB-SubCell"/>
</dbReference>
<evidence type="ECO:0000256" key="4">
    <source>
        <dbReference type="ARBA" id="ARBA00022519"/>
    </source>
</evidence>
<sequence length="302" mass="32034">MTVSTTDRQLVDREFQPGELPVAEPTPIAQAEQVGNGDEGRPSLAAWLAMGSAALIVLLIVASAAVTLAESTIREGSVLDGLYLAALVGLSGSLAWLAARQTRALRKLKSAERAREMAVQLAKLDGAGSGMRLLAALRAVYSDKPLVLGQLNAAALALQPHHSDRDVIDLLNREIFQAMDREADQRIQKAALRVAFGVSSCPHPALDAVVVLVMSVMLIRDLMAVYGLRHSLRSLFRVMTRSLFLASSTALMSTAVEFAMKAAQDRLAAAVVGTAGEALVVARRMLALGAVAKAEIRPLPPS</sequence>
<evidence type="ECO:0000313" key="9">
    <source>
        <dbReference type="EMBL" id="GEP59259.1"/>
    </source>
</evidence>
<comment type="similarity">
    <text evidence="2">Belongs to the UPF0283 family.</text>
</comment>
<keyword evidence="4" id="KW-0997">Cell inner membrane</keyword>
<protein>
    <recommendedName>
        <fullName evidence="11">DUF697 domain-containing protein</fullName>
    </recommendedName>
</protein>
<evidence type="ECO:0000256" key="6">
    <source>
        <dbReference type="ARBA" id="ARBA00022989"/>
    </source>
</evidence>
<dbReference type="PANTHER" id="PTHR39342">
    <property type="entry name" value="UPF0283 MEMBRANE PROTEIN YCJF"/>
    <property type="match status" value="1"/>
</dbReference>
<gene>
    <name evidence="9" type="ORF">RSO01_64250</name>
</gene>
<keyword evidence="5 8" id="KW-0812">Transmembrane</keyword>
<evidence type="ECO:0000256" key="5">
    <source>
        <dbReference type="ARBA" id="ARBA00022692"/>
    </source>
</evidence>
<keyword evidence="7 8" id="KW-0472">Membrane</keyword>
<feature type="transmembrane region" description="Helical" evidence="8">
    <location>
        <begin position="81"/>
        <end position="99"/>
    </location>
</feature>
<organism evidence="9 10">
    <name type="scientific">Reyranella soli</name>
    <dbReference type="NCBI Taxonomy" id="1230389"/>
    <lineage>
        <taxon>Bacteria</taxon>
        <taxon>Pseudomonadati</taxon>
        <taxon>Pseudomonadota</taxon>
        <taxon>Alphaproteobacteria</taxon>
        <taxon>Hyphomicrobiales</taxon>
        <taxon>Reyranellaceae</taxon>
        <taxon>Reyranella</taxon>
    </lineage>
</organism>
<evidence type="ECO:0000256" key="7">
    <source>
        <dbReference type="ARBA" id="ARBA00023136"/>
    </source>
</evidence>
<dbReference type="Pfam" id="PF05128">
    <property type="entry name" value="DUF697"/>
    <property type="match status" value="1"/>
</dbReference>
<dbReference type="EMBL" id="BKAJ01000123">
    <property type="protein sequence ID" value="GEP59259.1"/>
    <property type="molecule type" value="Genomic_DNA"/>
</dbReference>
<evidence type="ECO:0000313" key="10">
    <source>
        <dbReference type="Proteomes" id="UP000321058"/>
    </source>
</evidence>
<evidence type="ECO:0008006" key="11">
    <source>
        <dbReference type="Google" id="ProtNLM"/>
    </source>
</evidence>
<dbReference type="InterPro" id="IPR006507">
    <property type="entry name" value="UPF0283"/>
</dbReference>
<reference evidence="9 10" key="1">
    <citation type="submission" date="2019-07" db="EMBL/GenBank/DDBJ databases">
        <title>Whole genome shotgun sequence of Reyranella soli NBRC 108950.</title>
        <authorList>
            <person name="Hosoyama A."/>
            <person name="Uohara A."/>
            <person name="Ohji S."/>
            <person name="Ichikawa N."/>
        </authorList>
    </citation>
    <scope>NUCLEOTIDE SEQUENCE [LARGE SCALE GENOMIC DNA]</scope>
    <source>
        <strain evidence="9 10">NBRC 108950</strain>
    </source>
</reference>
<evidence type="ECO:0000256" key="1">
    <source>
        <dbReference type="ARBA" id="ARBA00004429"/>
    </source>
</evidence>
<name>A0A512NJY2_9HYPH</name>
<keyword evidence="6 8" id="KW-1133">Transmembrane helix</keyword>
<evidence type="ECO:0000256" key="3">
    <source>
        <dbReference type="ARBA" id="ARBA00022475"/>
    </source>
</evidence>
<accession>A0A512NJY2</accession>
<dbReference type="Proteomes" id="UP000321058">
    <property type="component" value="Unassembled WGS sequence"/>
</dbReference>
<dbReference type="RefSeq" id="WP_147154617.1">
    <property type="nucleotide sequence ID" value="NZ_BKAJ01000123.1"/>
</dbReference>
<feature type="transmembrane region" description="Helical" evidence="8">
    <location>
        <begin position="44"/>
        <end position="69"/>
    </location>
</feature>
<keyword evidence="3" id="KW-1003">Cell membrane</keyword>
<comment type="caution">
    <text evidence="9">The sequence shown here is derived from an EMBL/GenBank/DDBJ whole genome shotgun (WGS) entry which is preliminary data.</text>
</comment>
<keyword evidence="10" id="KW-1185">Reference proteome</keyword>
<feature type="transmembrane region" description="Helical" evidence="8">
    <location>
        <begin position="194"/>
        <end position="219"/>
    </location>
</feature>
<evidence type="ECO:0000256" key="8">
    <source>
        <dbReference type="SAM" id="Phobius"/>
    </source>
</evidence>